<organism evidence="2 3">
    <name type="scientific">Pseudonocardia humida</name>
    <dbReference type="NCBI Taxonomy" id="2800819"/>
    <lineage>
        <taxon>Bacteria</taxon>
        <taxon>Bacillati</taxon>
        <taxon>Actinomycetota</taxon>
        <taxon>Actinomycetes</taxon>
        <taxon>Pseudonocardiales</taxon>
        <taxon>Pseudonocardiaceae</taxon>
        <taxon>Pseudonocardia</taxon>
    </lineage>
</organism>
<sequence>MTRERADGRVAGVVPARGHTTGRMRAAIRRGLVVALVGVAALAGAGCAAQAEPAAPATGPVPPELVGDWKGRIEVPGSPLDIGITLTTDGGTFDLPAQGLADLPLADLRTGGGTFAAALPDVPGGARFDGTVTGDTISGDFTQGGQKLPFALERGTLAPPARPQEPRPPFPYRSEDVTYPADGFDLAGTLTTPEGPGPFTAVVMITGSGPQDRDEALAGHKPFLVIADSLTRAGYAVLRVDDRGVGGSGGDYAAGRYDDMAADVLAGVSYLAGRPEIDPARIGLFGHSEGGYLAPLAAERAAGAVAFVIMMAGPAVDGEAILARQNELLLAQAGVPQTEIDAQVAYVRQLAQLLRTGDEEGARELTRTRLTEQLASLPEDQRPPAEQVDAQIEASFVEYRRLVPYDPAPALSALSVPVLAFYGGADVQVPADQSEPVLTELLADNPDATVRTLPGLNHLMQPSATGAPAEYATIETTVAPEVLDLVTGWLRERF</sequence>
<dbReference type="RefSeq" id="WP_252437191.1">
    <property type="nucleotide sequence ID" value="NZ_JAGSOV010000021.1"/>
</dbReference>
<dbReference type="PANTHER" id="PTHR43265:SF1">
    <property type="entry name" value="ESTERASE ESTD"/>
    <property type="match status" value="1"/>
</dbReference>
<dbReference type="Proteomes" id="UP001165283">
    <property type="component" value="Unassembled WGS sequence"/>
</dbReference>
<evidence type="ECO:0000313" key="3">
    <source>
        <dbReference type="Proteomes" id="UP001165283"/>
    </source>
</evidence>
<dbReference type="EMBL" id="JAGSOV010000021">
    <property type="protein sequence ID" value="MCO1655396.1"/>
    <property type="molecule type" value="Genomic_DNA"/>
</dbReference>
<evidence type="ECO:0000313" key="2">
    <source>
        <dbReference type="EMBL" id="MCO1655396.1"/>
    </source>
</evidence>
<accession>A0ABT0ZXE5</accession>
<feature type="domain" description="Serine aminopeptidase S33" evidence="1">
    <location>
        <begin position="226"/>
        <end position="459"/>
    </location>
</feature>
<evidence type="ECO:0000259" key="1">
    <source>
        <dbReference type="Pfam" id="PF12146"/>
    </source>
</evidence>
<name>A0ABT0ZXE5_9PSEU</name>
<proteinExistence type="predicted"/>
<dbReference type="GO" id="GO:0016787">
    <property type="term" value="F:hydrolase activity"/>
    <property type="evidence" value="ECO:0007669"/>
    <property type="project" value="UniProtKB-KW"/>
</dbReference>
<reference evidence="2" key="1">
    <citation type="submission" date="2021-04" db="EMBL/GenBank/DDBJ databases">
        <title>Pseudonocardia sp. nov., isolated from sandy soil of mangrove forest.</title>
        <authorList>
            <person name="Zan Z."/>
            <person name="Huang R."/>
            <person name="Liu W."/>
        </authorList>
    </citation>
    <scope>NUCLEOTIDE SEQUENCE</scope>
    <source>
        <strain evidence="2">S2-4</strain>
    </source>
</reference>
<dbReference type="PANTHER" id="PTHR43265">
    <property type="entry name" value="ESTERASE ESTD"/>
    <property type="match status" value="1"/>
</dbReference>
<protein>
    <submittedName>
        <fullName evidence="2">Alpha/beta fold hydrolase</fullName>
    </submittedName>
</protein>
<gene>
    <name evidence="2" type="ORF">KDL28_10060</name>
</gene>
<dbReference type="Gene3D" id="3.40.50.1820">
    <property type="entry name" value="alpha/beta hydrolase"/>
    <property type="match status" value="1"/>
</dbReference>
<dbReference type="InterPro" id="IPR022742">
    <property type="entry name" value="Hydrolase_4"/>
</dbReference>
<keyword evidence="2" id="KW-0378">Hydrolase</keyword>
<dbReference type="InterPro" id="IPR053145">
    <property type="entry name" value="AB_hydrolase_Est10"/>
</dbReference>
<dbReference type="SUPFAM" id="SSF53474">
    <property type="entry name" value="alpha/beta-Hydrolases"/>
    <property type="match status" value="1"/>
</dbReference>
<keyword evidence="3" id="KW-1185">Reference proteome</keyword>
<comment type="caution">
    <text evidence="2">The sequence shown here is derived from an EMBL/GenBank/DDBJ whole genome shotgun (WGS) entry which is preliminary data.</text>
</comment>
<dbReference type="InterPro" id="IPR029058">
    <property type="entry name" value="AB_hydrolase_fold"/>
</dbReference>
<dbReference type="Pfam" id="PF12146">
    <property type="entry name" value="Hydrolase_4"/>
    <property type="match status" value="1"/>
</dbReference>